<dbReference type="EC" id="5.2.1.8" evidence="10"/>
<evidence type="ECO:0000256" key="4">
    <source>
        <dbReference type="ARBA" id="ARBA00022490"/>
    </source>
</evidence>
<reference evidence="13" key="1">
    <citation type="journal article" date="2019" name="Int. J. Syst. Evol. Microbiol.">
        <title>The Global Catalogue of Microorganisms (GCM) 10K type strain sequencing project: providing services to taxonomists for standard genome sequencing and annotation.</title>
        <authorList>
            <consortium name="The Broad Institute Genomics Platform"/>
            <consortium name="The Broad Institute Genome Sequencing Center for Infectious Disease"/>
            <person name="Wu L."/>
            <person name="Ma J."/>
        </authorList>
    </citation>
    <scope>NUCLEOTIDE SEQUENCE [LARGE SCALE GENOMIC DNA]</scope>
    <source>
        <strain evidence="13">CGMCC 1.10992</strain>
    </source>
</reference>
<dbReference type="PANTHER" id="PTHR47861:SF3">
    <property type="entry name" value="FKBP-TYPE PEPTIDYL-PROLYL CIS-TRANS ISOMERASE SLYD"/>
    <property type="match status" value="1"/>
</dbReference>
<evidence type="ECO:0000256" key="9">
    <source>
        <dbReference type="PROSITE-ProRule" id="PRU00277"/>
    </source>
</evidence>
<name>A0ABW4XIX3_9GAMM</name>
<evidence type="ECO:0000256" key="2">
    <source>
        <dbReference type="ARBA" id="ARBA00004496"/>
    </source>
</evidence>
<evidence type="ECO:0000313" key="12">
    <source>
        <dbReference type="EMBL" id="MFD2095505.1"/>
    </source>
</evidence>
<keyword evidence="6" id="KW-0143">Chaperone</keyword>
<dbReference type="GO" id="GO:0016853">
    <property type="term" value="F:isomerase activity"/>
    <property type="evidence" value="ECO:0007669"/>
    <property type="project" value="UniProtKB-KW"/>
</dbReference>
<keyword evidence="13" id="KW-1185">Reference proteome</keyword>
<dbReference type="EMBL" id="JBHUHT010000009">
    <property type="protein sequence ID" value="MFD2095505.1"/>
    <property type="molecule type" value="Genomic_DNA"/>
</dbReference>
<comment type="subcellular location">
    <subcellularLocation>
        <location evidence="2">Cytoplasm</location>
    </subcellularLocation>
</comment>
<dbReference type="PROSITE" id="PS50059">
    <property type="entry name" value="FKBP_PPIASE"/>
    <property type="match status" value="1"/>
</dbReference>
<dbReference type="InterPro" id="IPR001179">
    <property type="entry name" value="PPIase_FKBP_dom"/>
</dbReference>
<feature type="domain" description="PPIase FKBP-type" evidence="11">
    <location>
        <begin position="6"/>
        <end position="95"/>
    </location>
</feature>
<dbReference type="SUPFAM" id="SSF54534">
    <property type="entry name" value="FKBP-like"/>
    <property type="match status" value="1"/>
</dbReference>
<comment type="catalytic activity">
    <reaction evidence="1 9 10">
        <text>[protein]-peptidylproline (omega=180) = [protein]-peptidylproline (omega=0)</text>
        <dbReference type="Rhea" id="RHEA:16237"/>
        <dbReference type="Rhea" id="RHEA-COMP:10747"/>
        <dbReference type="Rhea" id="RHEA-COMP:10748"/>
        <dbReference type="ChEBI" id="CHEBI:83833"/>
        <dbReference type="ChEBI" id="CHEBI:83834"/>
        <dbReference type="EC" id="5.2.1.8"/>
    </reaction>
</comment>
<evidence type="ECO:0000256" key="8">
    <source>
        <dbReference type="ARBA" id="ARBA00037071"/>
    </source>
</evidence>
<comment type="caution">
    <text evidence="12">The sequence shown here is derived from an EMBL/GenBank/DDBJ whole genome shotgun (WGS) entry which is preliminary data.</text>
</comment>
<dbReference type="RefSeq" id="WP_345341526.1">
    <property type="nucleotide sequence ID" value="NZ_BAABLI010000028.1"/>
</dbReference>
<sequence>MTVAENKVVSINYEVKDADGQILDASNEGAPLEYLHGSGNLIPGLENALTGLEAGASFNIIVEPKDGYGEVMQELIQEVPKSAFQQTEEILEGMAFTAETEQGPLRVVVTAVGDETVTVDGNHPLAGKKLTFTGSVEAVRCAQDDEIEHGHVHQQDKKDCGCC</sequence>
<keyword evidence="7 9" id="KW-0413">Isomerase</keyword>
<keyword evidence="5 9" id="KW-0697">Rotamase</keyword>
<comment type="function">
    <text evidence="8">Also involved in hydrogenase metallocenter assembly, probably by participating in the nickel insertion step. This function in hydrogenase biosynthesis requires chaperone activity and the presence of the metal-binding domain, but not PPIase activity.</text>
</comment>
<evidence type="ECO:0000313" key="13">
    <source>
        <dbReference type="Proteomes" id="UP001597380"/>
    </source>
</evidence>
<evidence type="ECO:0000259" key="11">
    <source>
        <dbReference type="PROSITE" id="PS50059"/>
    </source>
</evidence>
<dbReference type="PANTHER" id="PTHR47861">
    <property type="entry name" value="FKBP-TYPE PEPTIDYL-PROLYL CIS-TRANS ISOMERASE SLYD"/>
    <property type="match status" value="1"/>
</dbReference>
<evidence type="ECO:0000256" key="7">
    <source>
        <dbReference type="ARBA" id="ARBA00023235"/>
    </source>
</evidence>
<evidence type="ECO:0000256" key="10">
    <source>
        <dbReference type="RuleBase" id="RU003915"/>
    </source>
</evidence>
<dbReference type="Gene3D" id="3.10.50.40">
    <property type="match status" value="1"/>
</dbReference>
<organism evidence="12 13">
    <name type="scientific">Corallincola platygyrae</name>
    <dbReference type="NCBI Taxonomy" id="1193278"/>
    <lineage>
        <taxon>Bacteria</taxon>
        <taxon>Pseudomonadati</taxon>
        <taxon>Pseudomonadota</taxon>
        <taxon>Gammaproteobacteria</taxon>
        <taxon>Alteromonadales</taxon>
        <taxon>Psychromonadaceae</taxon>
        <taxon>Corallincola</taxon>
    </lineage>
</organism>
<comment type="similarity">
    <text evidence="3 10">Belongs to the FKBP-type PPIase family.</text>
</comment>
<dbReference type="Pfam" id="PF00254">
    <property type="entry name" value="FKBP_C"/>
    <property type="match status" value="1"/>
</dbReference>
<dbReference type="InterPro" id="IPR046357">
    <property type="entry name" value="PPIase_dom_sf"/>
</dbReference>
<keyword evidence="4" id="KW-0963">Cytoplasm</keyword>
<evidence type="ECO:0000256" key="3">
    <source>
        <dbReference type="ARBA" id="ARBA00006577"/>
    </source>
</evidence>
<accession>A0ABW4XIX3</accession>
<protein>
    <recommendedName>
        <fullName evidence="10">Peptidyl-prolyl cis-trans isomerase</fullName>
        <ecNumber evidence="10">5.2.1.8</ecNumber>
    </recommendedName>
</protein>
<evidence type="ECO:0000256" key="5">
    <source>
        <dbReference type="ARBA" id="ARBA00023110"/>
    </source>
</evidence>
<proteinExistence type="inferred from homology"/>
<dbReference type="Proteomes" id="UP001597380">
    <property type="component" value="Unassembled WGS sequence"/>
</dbReference>
<gene>
    <name evidence="12" type="ORF">ACFSJ3_05860</name>
</gene>
<evidence type="ECO:0000256" key="1">
    <source>
        <dbReference type="ARBA" id="ARBA00000971"/>
    </source>
</evidence>
<evidence type="ECO:0000256" key="6">
    <source>
        <dbReference type="ARBA" id="ARBA00023186"/>
    </source>
</evidence>